<dbReference type="SUPFAM" id="SSF51735">
    <property type="entry name" value="NAD(P)-binding Rossmann-fold domains"/>
    <property type="match status" value="1"/>
</dbReference>
<feature type="domain" description="GFO/IDH/MocA-like oxidoreductase" evidence="2">
    <location>
        <begin position="144"/>
        <end position="276"/>
    </location>
</feature>
<accession>A0A848G171</accession>
<comment type="caution">
    <text evidence="3">The sequence shown here is derived from an EMBL/GenBank/DDBJ whole genome shotgun (WGS) entry which is preliminary data.</text>
</comment>
<dbReference type="PANTHER" id="PTHR43708:SF3">
    <property type="entry name" value="OXIDOREDUCTASE"/>
    <property type="match status" value="1"/>
</dbReference>
<evidence type="ECO:0000259" key="2">
    <source>
        <dbReference type="Pfam" id="PF22725"/>
    </source>
</evidence>
<sequence length="395" mass="43404">MSSTTMPPLRLGFIGGGSTSAVGYTHFSSSHLDSLFQLEAGVFSRREEVNRASGRAYQVDESRVYPDWRAMLNGERGRLDAISVLTPTPDHTDIVIAAIEAGFAVICEKSLATSSADCRRIGEAVSRHDGFLAVTFNYSGYPMVRELREMVQRGELGTLHHVEVEMPQEGFARHTASGEKPQPQPWRLSDYTVPTISLDLGSHVHHLVDFLTGGLKPLAVTAQQSSYGNFPAVIDNVNCLARYESGFSASIWYSKSALGYRNGLRVRLFGSEGSAEWLQTTPEQLQLGFADGRRMQLDLGAGNLRVASQPRYNRFKPGHPTGFIEAFANLYCDIAARLRADQVQATDPSPFVFGALHAEEGLNLLEAIDTAARQQAWAEVRRPGLSQETLRKTSP</sequence>
<dbReference type="Proteomes" id="UP000580043">
    <property type="component" value="Unassembled WGS sequence"/>
</dbReference>
<dbReference type="InterPro" id="IPR055170">
    <property type="entry name" value="GFO_IDH_MocA-like_dom"/>
</dbReference>
<evidence type="ECO:0000313" key="3">
    <source>
        <dbReference type="EMBL" id="NML24982.1"/>
    </source>
</evidence>
<dbReference type="PANTHER" id="PTHR43708">
    <property type="entry name" value="CONSERVED EXPRESSED OXIDOREDUCTASE (EUROFUNG)"/>
    <property type="match status" value="1"/>
</dbReference>
<dbReference type="Pfam" id="PF01408">
    <property type="entry name" value="GFO_IDH_MocA"/>
    <property type="match status" value="1"/>
</dbReference>
<dbReference type="Gene3D" id="3.30.360.10">
    <property type="entry name" value="Dihydrodipicolinate Reductase, domain 2"/>
    <property type="match status" value="1"/>
</dbReference>
<keyword evidence="4" id="KW-1185">Reference proteome</keyword>
<dbReference type="RefSeq" id="WP_169144617.1">
    <property type="nucleotide sequence ID" value="NZ_JABBGA010000002.1"/>
</dbReference>
<dbReference type="EMBL" id="JABBGA010000002">
    <property type="protein sequence ID" value="NML24982.1"/>
    <property type="molecule type" value="Genomic_DNA"/>
</dbReference>
<dbReference type="AlphaFoldDB" id="A0A848G171"/>
<gene>
    <name evidence="3" type="ORF">HHL15_04475</name>
</gene>
<feature type="domain" description="Gfo/Idh/MocA-like oxidoreductase N-terminal" evidence="1">
    <location>
        <begin position="10"/>
        <end position="135"/>
    </location>
</feature>
<proteinExistence type="predicted"/>
<name>A0A848G171_9RHOO</name>
<evidence type="ECO:0000259" key="1">
    <source>
        <dbReference type="Pfam" id="PF01408"/>
    </source>
</evidence>
<dbReference type="GO" id="GO:0000166">
    <property type="term" value="F:nucleotide binding"/>
    <property type="evidence" value="ECO:0007669"/>
    <property type="project" value="InterPro"/>
</dbReference>
<dbReference type="SUPFAM" id="SSF55347">
    <property type="entry name" value="Glyceraldehyde-3-phosphate dehydrogenase-like, C-terminal domain"/>
    <property type="match status" value="1"/>
</dbReference>
<dbReference type="InterPro" id="IPR036291">
    <property type="entry name" value="NAD(P)-bd_dom_sf"/>
</dbReference>
<reference evidence="3 4" key="1">
    <citation type="submission" date="2020-04" db="EMBL/GenBank/DDBJ databases">
        <title>Zoogloea sp. G-4-1-14 isolated from soil.</title>
        <authorList>
            <person name="Dahal R.H."/>
        </authorList>
    </citation>
    <scope>NUCLEOTIDE SEQUENCE [LARGE SCALE GENOMIC DNA]</scope>
    <source>
        <strain evidence="3 4">G-4-1-14</strain>
    </source>
</reference>
<dbReference type="InterPro" id="IPR051317">
    <property type="entry name" value="Gfo/Idh/MocA_oxidoreduct"/>
</dbReference>
<organism evidence="3 4">
    <name type="scientific">Zoogloea dura</name>
    <dbReference type="NCBI Taxonomy" id="2728840"/>
    <lineage>
        <taxon>Bacteria</taxon>
        <taxon>Pseudomonadati</taxon>
        <taxon>Pseudomonadota</taxon>
        <taxon>Betaproteobacteria</taxon>
        <taxon>Rhodocyclales</taxon>
        <taxon>Zoogloeaceae</taxon>
        <taxon>Zoogloea</taxon>
    </lineage>
</organism>
<protein>
    <submittedName>
        <fullName evidence="3">Gfo/Idh/MocA family oxidoreductase</fullName>
    </submittedName>
</protein>
<dbReference type="InterPro" id="IPR000683">
    <property type="entry name" value="Gfo/Idh/MocA-like_OxRdtase_N"/>
</dbReference>
<dbReference type="Gene3D" id="3.40.50.720">
    <property type="entry name" value="NAD(P)-binding Rossmann-like Domain"/>
    <property type="match status" value="1"/>
</dbReference>
<evidence type="ECO:0000313" key="4">
    <source>
        <dbReference type="Proteomes" id="UP000580043"/>
    </source>
</evidence>
<dbReference type="Pfam" id="PF22725">
    <property type="entry name" value="GFO_IDH_MocA_C3"/>
    <property type="match status" value="1"/>
</dbReference>